<reference evidence="1 2" key="1">
    <citation type="submission" date="2022-07" db="EMBL/GenBank/DDBJ databases">
        <title>A copper resistant bacterium isolated from sediment samples of deep sea hydrothermal areas.</title>
        <authorList>
            <person name="Zeng X."/>
        </authorList>
    </citation>
    <scope>NUCLEOTIDE SEQUENCE [LARGE SCALE GENOMIC DNA]</scope>
    <source>
        <strain evidence="2">CuT 6</strain>
    </source>
</reference>
<proteinExistence type="predicted"/>
<dbReference type="RefSeq" id="WP_303286369.1">
    <property type="nucleotide sequence ID" value="NZ_CP101118.1"/>
</dbReference>
<accession>A0ABZ2W3H5</accession>
<protein>
    <recommendedName>
        <fullName evidence="3">Glycosyltransferase</fullName>
    </recommendedName>
</protein>
<dbReference type="Proteomes" id="UP001475781">
    <property type="component" value="Chromosome"/>
</dbReference>
<dbReference type="EMBL" id="CP101118">
    <property type="protein sequence ID" value="WZF89303.1"/>
    <property type="molecule type" value="Genomic_DNA"/>
</dbReference>
<dbReference type="InterPro" id="IPR029044">
    <property type="entry name" value="Nucleotide-diphossugar_trans"/>
</dbReference>
<evidence type="ECO:0008006" key="3">
    <source>
        <dbReference type="Google" id="ProtNLM"/>
    </source>
</evidence>
<organism evidence="1 2">
    <name type="scientific">Marinobacter metalliresistant</name>
    <dbReference type="NCBI Taxonomy" id="2961995"/>
    <lineage>
        <taxon>Bacteria</taxon>
        <taxon>Pseudomonadati</taxon>
        <taxon>Pseudomonadota</taxon>
        <taxon>Gammaproteobacteria</taxon>
        <taxon>Pseudomonadales</taxon>
        <taxon>Marinobacteraceae</taxon>
        <taxon>Marinobacter</taxon>
    </lineage>
</organism>
<keyword evidence="2" id="KW-1185">Reference proteome</keyword>
<evidence type="ECO:0000313" key="1">
    <source>
        <dbReference type="EMBL" id="WZF89303.1"/>
    </source>
</evidence>
<sequence length="299" mass="33780">MRDQPAAPEPRLMIAIAASTQGDHAGLRESLASAGLLNQPDIRVCVAQVDEPAMDSPDDNLSLFRFSSHTPFFEQYATIIRQTRSRYIALLDASCPPTEGWLRAVRQRMRDETPVFYGPVNSGWPGKDFRNIGYLIEYAQFREPLDPTLPEYPGNNIAFQRKLLQDVPLVGSGFQKTFFVRQVRDKLGITPFACNDMSVTYRKQFSWGYYLRRRYCHGRLYGASHAEILGYRRLLYAVGILILPLLRYSRILRASRRAPVLTGNVLRFSVPILVSECAWSVGECAGYMAGAPDDGVFLD</sequence>
<name>A0ABZ2W3H5_9GAMM</name>
<gene>
    <name evidence="1" type="ORF">NLK58_03560</name>
</gene>
<evidence type="ECO:0000313" key="2">
    <source>
        <dbReference type="Proteomes" id="UP001475781"/>
    </source>
</evidence>
<dbReference type="SUPFAM" id="SSF53448">
    <property type="entry name" value="Nucleotide-diphospho-sugar transferases"/>
    <property type="match status" value="1"/>
</dbReference>